<evidence type="ECO:0000259" key="2">
    <source>
        <dbReference type="Pfam" id="PF08486"/>
    </source>
</evidence>
<evidence type="ECO:0000313" key="4">
    <source>
        <dbReference type="Proteomes" id="UP000657177"/>
    </source>
</evidence>
<dbReference type="Pfam" id="PF08486">
    <property type="entry name" value="SpoIID"/>
    <property type="match status" value="1"/>
</dbReference>
<keyword evidence="4" id="KW-1185">Reference proteome</keyword>
<protein>
    <submittedName>
        <fullName evidence="3">SpoIID/LytB domain-containing protein</fullName>
    </submittedName>
</protein>
<name>A0A8J6HY85_9FIRM</name>
<dbReference type="PROSITE" id="PS51257">
    <property type="entry name" value="PROKAR_LIPOPROTEIN"/>
    <property type="match status" value="1"/>
</dbReference>
<dbReference type="InterPro" id="IPR013486">
    <property type="entry name" value="SpoIID/LytB"/>
</dbReference>
<evidence type="ECO:0000313" key="3">
    <source>
        <dbReference type="EMBL" id="MBA2133737.1"/>
    </source>
</evidence>
<evidence type="ECO:0000256" key="1">
    <source>
        <dbReference type="SAM" id="SignalP"/>
    </source>
</evidence>
<proteinExistence type="predicted"/>
<feature type="signal peptide" evidence="1">
    <location>
        <begin position="1"/>
        <end position="26"/>
    </location>
</feature>
<dbReference type="EMBL" id="JAAKDE010000019">
    <property type="protein sequence ID" value="MBA2133737.1"/>
    <property type="molecule type" value="Genomic_DNA"/>
</dbReference>
<sequence length="319" mass="35537">MLPPKHIRKFFSFACALLLLVPFLMGCPGAEGNVAKKLNKEPEITVYFHKTKETKKMPIEEYLMGVVAGEMRPDWPVEAYAAQAIVARTFTMDFIADGGTKKQHNTDISTDEEEAQAYNADAITPEIRRAVQMTAGQVMTYRGRYVKGWFSASCGGRTALAKDGLAYKDPEPPYMRSVSCPEAEVIPDEELFWKKKFTFQELTAALSELGQKIGTVSRMAVASRSKDSHRARELKFTGSDGEATVPGADFRIAIGPQDMRSIWLTDIKHEADGITLEGRGFGHGVGLCQWGAHALAKKGKKPEEIIKHYYPEVKIEKLW</sequence>
<dbReference type="InterPro" id="IPR013693">
    <property type="entry name" value="SpoIID/LytB_N"/>
</dbReference>
<reference evidence="3" key="1">
    <citation type="submission" date="2020-06" db="EMBL/GenBank/DDBJ databases">
        <title>Novel chitinolytic bacterium.</title>
        <authorList>
            <person name="Ungkulpasvich U."/>
            <person name="Kosugi A."/>
            <person name="Uke A."/>
        </authorList>
    </citation>
    <scope>NUCLEOTIDE SEQUENCE</scope>
    <source>
        <strain evidence="3">UUS1-1</strain>
    </source>
</reference>
<gene>
    <name evidence="3" type="ORF">G5B42_09360</name>
</gene>
<accession>A0A8J6HY85</accession>
<dbReference type="Proteomes" id="UP000657177">
    <property type="component" value="Unassembled WGS sequence"/>
</dbReference>
<dbReference type="NCBIfam" id="TIGR02669">
    <property type="entry name" value="SpoIID_LytB"/>
    <property type="match status" value="1"/>
</dbReference>
<dbReference type="RefSeq" id="WP_181340206.1">
    <property type="nucleotide sequence ID" value="NZ_JAAKDE010000019.1"/>
</dbReference>
<feature type="domain" description="Sporulation stage II protein D amidase enhancer LytB N-terminal" evidence="2">
    <location>
        <begin position="49"/>
        <end position="141"/>
    </location>
</feature>
<comment type="caution">
    <text evidence="3">The sequence shown here is derived from an EMBL/GenBank/DDBJ whole genome shotgun (WGS) entry which is preliminary data.</text>
</comment>
<dbReference type="GO" id="GO:0030435">
    <property type="term" value="P:sporulation resulting in formation of a cellular spore"/>
    <property type="evidence" value="ECO:0007669"/>
    <property type="project" value="InterPro"/>
</dbReference>
<feature type="chain" id="PRO_5038831777" evidence="1">
    <location>
        <begin position="27"/>
        <end position="319"/>
    </location>
</feature>
<dbReference type="AlphaFoldDB" id="A0A8J6HY85"/>
<keyword evidence="1" id="KW-0732">Signal</keyword>
<organism evidence="3 4">
    <name type="scientific">Capillibacterium thermochitinicola</name>
    <dbReference type="NCBI Taxonomy" id="2699427"/>
    <lineage>
        <taxon>Bacteria</taxon>
        <taxon>Bacillati</taxon>
        <taxon>Bacillota</taxon>
        <taxon>Capillibacterium</taxon>
    </lineage>
</organism>